<evidence type="ECO:0000256" key="2">
    <source>
        <dbReference type="ARBA" id="ARBA00022837"/>
    </source>
</evidence>
<dbReference type="EMBL" id="JARBDR010000921">
    <property type="protein sequence ID" value="KAJ8299243.1"/>
    <property type="molecule type" value="Genomic_DNA"/>
</dbReference>
<accession>A0ABQ9E186</accession>
<name>A0ABQ9E186_TEGGR</name>
<dbReference type="Pfam" id="PF00307">
    <property type="entry name" value="CH"/>
    <property type="match status" value="3"/>
</dbReference>
<evidence type="ECO:0008006" key="8">
    <source>
        <dbReference type="Google" id="ProtNLM"/>
    </source>
</evidence>
<evidence type="ECO:0000313" key="7">
    <source>
        <dbReference type="Proteomes" id="UP001217089"/>
    </source>
</evidence>
<proteinExistence type="predicted"/>
<dbReference type="PROSITE" id="PS00018">
    <property type="entry name" value="EF_HAND_1"/>
    <property type="match status" value="1"/>
</dbReference>
<dbReference type="SUPFAM" id="SSF47473">
    <property type="entry name" value="EF-hand"/>
    <property type="match status" value="1"/>
</dbReference>
<keyword evidence="7" id="KW-1185">Reference proteome</keyword>
<dbReference type="SMART" id="SM00054">
    <property type="entry name" value="EFh"/>
    <property type="match status" value="2"/>
</dbReference>
<dbReference type="InterPro" id="IPR036872">
    <property type="entry name" value="CH_dom_sf"/>
</dbReference>
<comment type="caution">
    <text evidence="6">The sequence shown here is derived from an EMBL/GenBank/DDBJ whole genome shotgun (WGS) entry which is preliminary data.</text>
</comment>
<feature type="domain" description="Calponin-homology (CH)" evidence="4">
    <location>
        <begin position="360"/>
        <end position="496"/>
    </location>
</feature>
<feature type="domain" description="Calponin-homology (CH)" evidence="4">
    <location>
        <begin position="95"/>
        <end position="210"/>
    </location>
</feature>
<dbReference type="InterPro" id="IPR001589">
    <property type="entry name" value="Actinin_actin-bd_CS"/>
</dbReference>
<evidence type="ECO:0000256" key="1">
    <source>
        <dbReference type="ARBA" id="ARBA00022737"/>
    </source>
</evidence>
<keyword evidence="1" id="KW-0677">Repeat</keyword>
<dbReference type="SMART" id="SM00033">
    <property type="entry name" value="CH"/>
    <property type="match status" value="3"/>
</dbReference>
<keyword evidence="3" id="KW-0009">Actin-binding</keyword>
<evidence type="ECO:0000259" key="4">
    <source>
        <dbReference type="PROSITE" id="PS50021"/>
    </source>
</evidence>
<dbReference type="PANTHER" id="PTHR19961:SF18">
    <property type="entry name" value="FI19014P1"/>
    <property type="match status" value="1"/>
</dbReference>
<dbReference type="SUPFAM" id="SSF47576">
    <property type="entry name" value="Calponin-homology domain, CH-domain"/>
    <property type="match status" value="1"/>
</dbReference>
<evidence type="ECO:0000256" key="3">
    <source>
        <dbReference type="ARBA" id="ARBA00023203"/>
    </source>
</evidence>
<gene>
    <name evidence="6" type="ORF">KUTeg_023303</name>
</gene>
<dbReference type="PROSITE" id="PS00020">
    <property type="entry name" value="ACTININ_2"/>
    <property type="match status" value="1"/>
</dbReference>
<feature type="domain" description="EF-hand" evidence="5">
    <location>
        <begin position="14"/>
        <end position="49"/>
    </location>
</feature>
<organism evidence="6 7">
    <name type="scientific">Tegillarca granosa</name>
    <name type="common">Malaysian cockle</name>
    <name type="synonym">Anadara granosa</name>
    <dbReference type="NCBI Taxonomy" id="220873"/>
    <lineage>
        <taxon>Eukaryota</taxon>
        <taxon>Metazoa</taxon>
        <taxon>Spiralia</taxon>
        <taxon>Lophotrochozoa</taxon>
        <taxon>Mollusca</taxon>
        <taxon>Bivalvia</taxon>
        <taxon>Autobranchia</taxon>
        <taxon>Pteriomorphia</taxon>
        <taxon>Arcoida</taxon>
        <taxon>Arcoidea</taxon>
        <taxon>Arcidae</taxon>
        <taxon>Tegillarca</taxon>
    </lineage>
</organism>
<evidence type="ECO:0000259" key="5">
    <source>
        <dbReference type="PROSITE" id="PS50222"/>
    </source>
</evidence>
<dbReference type="PANTHER" id="PTHR19961">
    <property type="entry name" value="FIMBRIN/PLASTIN"/>
    <property type="match status" value="1"/>
</dbReference>
<dbReference type="Proteomes" id="UP001217089">
    <property type="component" value="Unassembled WGS sequence"/>
</dbReference>
<reference evidence="6 7" key="1">
    <citation type="submission" date="2022-12" db="EMBL/GenBank/DDBJ databases">
        <title>Chromosome-level genome of Tegillarca granosa.</title>
        <authorList>
            <person name="Kim J."/>
        </authorList>
    </citation>
    <scope>NUCLEOTIDE SEQUENCE [LARGE SCALE GENOMIC DNA]</scope>
    <source>
        <strain evidence="6">Teg-2019</strain>
        <tissue evidence="6">Adductor muscle</tissue>
    </source>
</reference>
<feature type="domain" description="Calponin-homology (CH)" evidence="4">
    <location>
        <begin position="238"/>
        <end position="343"/>
    </location>
</feature>
<dbReference type="InterPro" id="IPR018247">
    <property type="entry name" value="EF_Hand_1_Ca_BS"/>
</dbReference>
<keyword evidence="2" id="KW-0106">Calcium</keyword>
<dbReference type="InterPro" id="IPR002048">
    <property type="entry name" value="EF_hand_dom"/>
</dbReference>
<dbReference type="Gene3D" id="1.10.418.10">
    <property type="entry name" value="Calponin-like domain"/>
    <property type="match status" value="4"/>
</dbReference>
<dbReference type="CDD" id="cd00051">
    <property type="entry name" value="EFh"/>
    <property type="match status" value="1"/>
</dbReference>
<evidence type="ECO:0000313" key="6">
    <source>
        <dbReference type="EMBL" id="KAJ8299243.1"/>
    </source>
</evidence>
<dbReference type="Pfam" id="PF13499">
    <property type="entry name" value="EF-hand_7"/>
    <property type="match status" value="1"/>
</dbReference>
<dbReference type="InterPro" id="IPR001715">
    <property type="entry name" value="CH_dom"/>
</dbReference>
<dbReference type="Gene3D" id="1.10.238.10">
    <property type="entry name" value="EF-hand"/>
    <property type="match status" value="1"/>
</dbReference>
<dbReference type="InterPro" id="IPR011992">
    <property type="entry name" value="EF-hand-dom_pair"/>
</dbReference>
<dbReference type="PROSITE" id="PS50021">
    <property type="entry name" value="CH"/>
    <property type="match status" value="3"/>
</dbReference>
<sequence length="508" mass="57426">MSGQRQSMADLTNEQIEELRKVFDSIDQDGQGDIDLSELGTALHACGITLPGYSVRQLMEQYDLDKNNRLSINEFRKLLLKPEQILKPMAVPQKLLLQVPLTQWLLKNKSLGDDEECKDLLPMKDTELYANCKNGILFKLINTAVPNTIDERAINKGKLSVFRIDENLVLALQSAQAIGCYVVNIGPADIREGKKHLILGLLWQIIRIGLLSEITLSKHAGLVLLLEDDETFEDLNKLSPEQILLRWVNYHLRNAGIDRTITNFGDDIKDSEAYTYLLHQIAPADKGVSLAPLDLPAGEERAEAVLEQAAKIDCRSFVTAKDIVKGYQKLNLAFVANLFNTYPALNPPQDTDMSNIVEETREEKTYRNWMNSMGVKPFVTYLYTDLQDENCNYCIELGKQMKFSLVGIGGEDIRDGNQTLTLEDGHAVIDKEIIEWANETLKAKGKKAEDKLKNAKYAITMGRKIGARIYALPEDIVEIKPKMIMTIFACLMYKDMERKPSDQQQLQE</sequence>
<protein>
    <recommendedName>
        <fullName evidence="8">Plastin-2</fullName>
    </recommendedName>
</protein>
<dbReference type="CDD" id="cd21295">
    <property type="entry name" value="CH_PLS_rpt2"/>
    <property type="match status" value="1"/>
</dbReference>
<dbReference type="PROSITE" id="PS50222">
    <property type="entry name" value="EF_HAND_2"/>
    <property type="match status" value="1"/>
</dbReference>
<dbReference type="PROSITE" id="PS00019">
    <property type="entry name" value="ACTININ_1"/>
    <property type="match status" value="1"/>
</dbReference>
<dbReference type="InterPro" id="IPR039959">
    <property type="entry name" value="Fimbrin/Plastin"/>
</dbReference>